<evidence type="ECO:0000313" key="3">
    <source>
        <dbReference type="EMBL" id="NOT33768.1"/>
    </source>
</evidence>
<protein>
    <submittedName>
        <fullName evidence="3">Sugar transferase</fullName>
    </submittedName>
</protein>
<dbReference type="InterPro" id="IPR003362">
    <property type="entry name" value="Bact_transf"/>
</dbReference>
<dbReference type="PANTHER" id="PTHR30576:SF10">
    <property type="entry name" value="SLL5057 PROTEIN"/>
    <property type="match status" value="1"/>
</dbReference>
<reference evidence="3 4" key="1">
    <citation type="submission" date="2020-04" db="EMBL/GenBank/DDBJ databases">
        <title>Metagenomic profiling of ammonia- and methane-oxidizing microorganisms in a Dutch drinking water treatment plant.</title>
        <authorList>
            <person name="Poghosyan L."/>
            <person name="Leucker S."/>
        </authorList>
    </citation>
    <scope>NUCLEOTIDE SEQUENCE [LARGE SCALE GENOMIC DNA]</scope>
    <source>
        <strain evidence="3">S-RSF-IL-03</strain>
    </source>
</reference>
<proteinExistence type="inferred from homology"/>
<evidence type="ECO:0000259" key="2">
    <source>
        <dbReference type="Pfam" id="PF02397"/>
    </source>
</evidence>
<dbReference type="AlphaFoldDB" id="A0A849SDH4"/>
<accession>A0A849SDH4</accession>
<evidence type="ECO:0000256" key="1">
    <source>
        <dbReference type="ARBA" id="ARBA00006464"/>
    </source>
</evidence>
<dbReference type="GO" id="GO:0016780">
    <property type="term" value="F:phosphotransferase activity, for other substituted phosphate groups"/>
    <property type="evidence" value="ECO:0007669"/>
    <property type="project" value="TreeGrafter"/>
</dbReference>
<feature type="domain" description="Bacterial sugar transferase" evidence="2">
    <location>
        <begin position="2"/>
        <end position="180"/>
    </location>
</feature>
<comment type="similarity">
    <text evidence="1">Belongs to the bacterial sugar transferase family.</text>
</comment>
<sequence length="186" mass="20464">MKRGSDLVGAAALLALFGVPMALIALLVRFDSRGPALFRQRRIGRGSAEFVIYKFRTMGVGTPEVASHLMVGRHASHVTRIGGFLRRSSLDELPQLFNIVRGEMTFVGPRPALFNQDDLIAMRRTAGVDALKPGVTGWAQINGRDDVPNHRKVELDRYYLERCGPALDVAILLRTPFALLVGRGVN</sequence>
<dbReference type="EMBL" id="JABFRW010000072">
    <property type="protein sequence ID" value="NOT33768.1"/>
    <property type="molecule type" value="Genomic_DNA"/>
</dbReference>
<organism evidence="3 4">
    <name type="scientific">Eiseniibacteriota bacterium</name>
    <dbReference type="NCBI Taxonomy" id="2212470"/>
    <lineage>
        <taxon>Bacteria</taxon>
        <taxon>Candidatus Eiseniibacteriota</taxon>
    </lineage>
</organism>
<dbReference type="Proteomes" id="UP000580839">
    <property type="component" value="Unassembled WGS sequence"/>
</dbReference>
<name>A0A849SDH4_UNCEI</name>
<dbReference type="Pfam" id="PF02397">
    <property type="entry name" value="Bac_transf"/>
    <property type="match status" value="1"/>
</dbReference>
<dbReference type="PANTHER" id="PTHR30576">
    <property type="entry name" value="COLANIC BIOSYNTHESIS UDP-GLUCOSE LIPID CARRIER TRANSFERASE"/>
    <property type="match status" value="1"/>
</dbReference>
<evidence type="ECO:0000313" key="4">
    <source>
        <dbReference type="Proteomes" id="UP000580839"/>
    </source>
</evidence>
<keyword evidence="3" id="KW-0808">Transferase</keyword>
<gene>
    <name evidence="3" type="ORF">HOP12_06305</name>
</gene>
<comment type="caution">
    <text evidence="3">The sequence shown here is derived from an EMBL/GenBank/DDBJ whole genome shotgun (WGS) entry which is preliminary data.</text>
</comment>